<dbReference type="SUPFAM" id="SSF158472">
    <property type="entry name" value="HAMP domain-like"/>
    <property type="match status" value="1"/>
</dbReference>
<evidence type="ECO:0000256" key="5">
    <source>
        <dbReference type="ARBA" id="ARBA00022679"/>
    </source>
</evidence>
<evidence type="ECO:0000256" key="9">
    <source>
        <dbReference type="ARBA" id="ARBA00023012"/>
    </source>
</evidence>
<reference evidence="14 15" key="1">
    <citation type="submission" date="2019-09" db="EMBL/GenBank/DDBJ databases">
        <title>Genome sequence and assembly of Taibaiella sp.</title>
        <authorList>
            <person name="Chhetri G."/>
        </authorList>
    </citation>
    <scope>NUCLEOTIDE SEQUENCE [LARGE SCALE GENOMIC DNA]</scope>
    <source>
        <strain evidence="14 15">KVB11</strain>
    </source>
</reference>
<protein>
    <recommendedName>
        <fullName evidence="3">histidine kinase</fullName>
        <ecNumber evidence="3">2.7.13.3</ecNumber>
    </recommendedName>
</protein>
<dbReference type="SMART" id="SM00387">
    <property type="entry name" value="HATPase_c"/>
    <property type="match status" value="1"/>
</dbReference>
<keyword evidence="5" id="KW-0808">Transferase</keyword>
<evidence type="ECO:0000256" key="4">
    <source>
        <dbReference type="ARBA" id="ARBA00022553"/>
    </source>
</evidence>
<evidence type="ECO:0000259" key="12">
    <source>
        <dbReference type="PROSITE" id="PS50109"/>
    </source>
</evidence>
<dbReference type="CDD" id="cd06225">
    <property type="entry name" value="HAMP"/>
    <property type="match status" value="1"/>
</dbReference>
<keyword evidence="8 11" id="KW-1133">Transmembrane helix</keyword>
<dbReference type="EC" id="2.7.13.3" evidence="3"/>
<evidence type="ECO:0000256" key="7">
    <source>
        <dbReference type="ARBA" id="ARBA00022777"/>
    </source>
</evidence>
<feature type="domain" description="Histidine kinase" evidence="12">
    <location>
        <begin position="189"/>
        <end position="406"/>
    </location>
</feature>
<dbReference type="PROSITE" id="PS50109">
    <property type="entry name" value="HIS_KIN"/>
    <property type="match status" value="1"/>
</dbReference>
<dbReference type="InterPro" id="IPR036097">
    <property type="entry name" value="HisK_dim/P_sf"/>
</dbReference>
<dbReference type="InterPro" id="IPR050428">
    <property type="entry name" value="TCS_sensor_his_kinase"/>
</dbReference>
<gene>
    <name evidence="14" type="ORF">F0919_16370</name>
</gene>
<feature type="transmembrane region" description="Helical" evidence="11">
    <location>
        <begin position="106"/>
        <end position="126"/>
    </location>
</feature>
<evidence type="ECO:0000256" key="2">
    <source>
        <dbReference type="ARBA" id="ARBA00004370"/>
    </source>
</evidence>
<keyword evidence="15" id="KW-1185">Reference proteome</keyword>
<evidence type="ECO:0000259" key="13">
    <source>
        <dbReference type="PROSITE" id="PS50885"/>
    </source>
</evidence>
<evidence type="ECO:0000256" key="8">
    <source>
        <dbReference type="ARBA" id="ARBA00022989"/>
    </source>
</evidence>
<name>A0A5M6CC68_9BACT</name>
<dbReference type="SUPFAM" id="SSF47384">
    <property type="entry name" value="Homodimeric domain of signal transducing histidine kinase"/>
    <property type="match status" value="1"/>
</dbReference>
<dbReference type="InterPro" id="IPR003594">
    <property type="entry name" value="HATPase_dom"/>
</dbReference>
<organism evidence="14 15">
    <name type="scientific">Taibaiella lutea</name>
    <dbReference type="NCBI Taxonomy" id="2608001"/>
    <lineage>
        <taxon>Bacteria</taxon>
        <taxon>Pseudomonadati</taxon>
        <taxon>Bacteroidota</taxon>
        <taxon>Chitinophagia</taxon>
        <taxon>Chitinophagales</taxon>
        <taxon>Chitinophagaceae</taxon>
        <taxon>Taibaiella</taxon>
    </lineage>
</organism>
<evidence type="ECO:0000313" key="14">
    <source>
        <dbReference type="EMBL" id="KAA5532744.1"/>
    </source>
</evidence>
<dbReference type="SMART" id="SM00388">
    <property type="entry name" value="HisKA"/>
    <property type="match status" value="1"/>
</dbReference>
<evidence type="ECO:0000256" key="11">
    <source>
        <dbReference type="SAM" id="Phobius"/>
    </source>
</evidence>
<dbReference type="InterPro" id="IPR005467">
    <property type="entry name" value="His_kinase_dom"/>
</dbReference>
<dbReference type="Gene3D" id="6.10.340.10">
    <property type="match status" value="1"/>
</dbReference>
<dbReference type="AlphaFoldDB" id="A0A5M6CC68"/>
<dbReference type="InterPro" id="IPR036890">
    <property type="entry name" value="HATPase_C_sf"/>
</dbReference>
<dbReference type="Pfam" id="PF00672">
    <property type="entry name" value="HAMP"/>
    <property type="match status" value="1"/>
</dbReference>
<dbReference type="InterPro" id="IPR003660">
    <property type="entry name" value="HAMP_dom"/>
</dbReference>
<evidence type="ECO:0000313" key="15">
    <source>
        <dbReference type="Proteomes" id="UP000323632"/>
    </source>
</evidence>
<dbReference type="Gene3D" id="3.30.565.10">
    <property type="entry name" value="Histidine kinase-like ATPase, C-terminal domain"/>
    <property type="match status" value="1"/>
</dbReference>
<evidence type="ECO:0000256" key="10">
    <source>
        <dbReference type="ARBA" id="ARBA00023136"/>
    </source>
</evidence>
<evidence type="ECO:0000256" key="1">
    <source>
        <dbReference type="ARBA" id="ARBA00000085"/>
    </source>
</evidence>
<proteinExistence type="predicted"/>
<dbReference type="FunFam" id="1.10.287.130:FF:000001">
    <property type="entry name" value="Two-component sensor histidine kinase"/>
    <property type="match status" value="1"/>
</dbReference>
<dbReference type="SMART" id="SM00304">
    <property type="entry name" value="HAMP"/>
    <property type="match status" value="1"/>
</dbReference>
<dbReference type="PRINTS" id="PR00344">
    <property type="entry name" value="BCTRLSENSOR"/>
</dbReference>
<dbReference type="PROSITE" id="PS50885">
    <property type="entry name" value="HAMP"/>
    <property type="match status" value="1"/>
</dbReference>
<dbReference type="EMBL" id="VWSH01000004">
    <property type="protein sequence ID" value="KAA5532744.1"/>
    <property type="molecule type" value="Genomic_DNA"/>
</dbReference>
<dbReference type="PANTHER" id="PTHR45436">
    <property type="entry name" value="SENSOR HISTIDINE KINASE YKOH"/>
    <property type="match status" value="1"/>
</dbReference>
<keyword evidence="10 11" id="KW-0472">Membrane</keyword>
<dbReference type="SUPFAM" id="SSF55874">
    <property type="entry name" value="ATPase domain of HSP90 chaperone/DNA topoisomerase II/histidine kinase"/>
    <property type="match status" value="1"/>
</dbReference>
<keyword evidence="4" id="KW-0597">Phosphoprotein</keyword>
<comment type="catalytic activity">
    <reaction evidence="1">
        <text>ATP + protein L-histidine = ADP + protein N-phospho-L-histidine.</text>
        <dbReference type="EC" id="2.7.13.3"/>
    </reaction>
</comment>
<keyword evidence="7 14" id="KW-0418">Kinase</keyword>
<evidence type="ECO:0000256" key="3">
    <source>
        <dbReference type="ARBA" id="ARBA00012438"/>
    </source>
</evidence>
<dbReference type="GO" id="GO:0000155">
    <property type="term" value="F:phosphorelay sensor kinase activity"/>
    <property type="evidence" value="ECO:0007669"/>
    <property type="project" value="InterPro"/>
</dbReference>
<dbReference type="GO" id="GO:0005886">
    <property type="term" value="C:plasma membrane"/>
    <property type="evidence" value="ECO:0007669"/>
    <property type="project" value="TreeGrafter"/>
</dbReference>
<sequence length="408" mass="46222">MVAHANFPQSAASSYLIKNLRNEYLEKLPFEKEYFQEIRDENSYSIPALNLPGEFYENLKIYNNASYKSKDTYYAGILHKQGRKKIVVIVAAQNEYIKNQLINLKLILLLGFLLTIGLTFFLGFLFSKQIFLPIRKMTQRVKEINTENLHLRLSENTNKDEVGDLAHTFNNMLDRLETSFESQNNFVSNASHELSTPLTSIIGEAELALSKERNPEEYRQAMLIVLQDAERLKAIIQSLLNLAQTGFDGKKQQMVLLRTDELVVNAKSAVDRIYPDNKIHIDYSLMPEDEQLLKIKGNESLLTLALTNIMLNACKYSNNDEVKVGIGATNQHVVLLIQDKGIGIPASDIQYIYDPFFRASNTGKIKGYGIGLPLARNIVRIHKGELKVSSVVNEGTLVELYLPAASRF</sequence>
<dbReference type="CDD" id="cd00082">
    <property type="entry name" value="HisKA"/>
    <property type="match status" value="1"/>
</dbReference>
<dbReference type="Pfam" id="PF02518">
    <property type="entry name" value="HATPase_c"/>
    <property type="match status" value="1"/>
</dbReference>
<comment type="caution">
    <text evidence="14">The sequence shown here is derived from an EMBL/GenBank/DDBJ whole genome shotgun (WGS) entry which is preliminary data.</text>
</comment>
<dbReference type="InterPro" id="IPR004358">
    <property type="entry name" value="Sig_transdc_His_kin-like_C"/>
</dbReference>
<feature type="domain" description="HAMP" evidence="13">
    <location>
        <begin position="128"/>
        <end position="181"/>
    </location>
</feature>
<dbReference type="PANTHER" id="PTHR45436:SF5">
    <property type="entry name" value="SENSOR HISTIDINE KINASE TRCS"/>
    <property type="match status" value="1"/>
</dbReference>
<dbReference type="Pfam" id="PF00512">
    <property type="entry name" value="HisKA"/>
    <property type="match status" value="1"/>
</dbReference>
<dbReference type="Proteomes" id="UP000323632">
    <property type="component" value="Unassembled WGS sequence"/>
</dbReference>
<keyword evidence="6 11" id="KW-0812">Transmembrane</keyword>
<evidence type="ECO:0000256" key="6">
    <source>
        <dbReference type="ARBA" id="ARBA00022692"/>
    </source>
</evidence>
<comment type="subcellular location">
    <subcellularLocation>
        <location evidence="2">Membrane</location>
    </subcellularLocation>
</comment>
<dbReference type="InterPro" id="IPR003661">
    <property type="entry name" value="HisK_dim/P_dom"/>
</dbReference>
<accession>A0A5M6CC68</accession>
<dbReference type="Gene3D" id="1.10.287.130">
    <property type="match status" value="1"/>
</dbReference>
<keyword evidence="9" id="KW-0902">Two-component regulatory system</keyword>